<sequence>MRPTTTRLKKAVSSGMVYFISLCFYRYTPATATRSMFSVGLSVFPKSCELCTVLTFRVIYDLTRLMTQTLFYVELHFRIHSL</sequence>
<evidence type="ECO:0000313" key="1">
    <source>
        <dbReference type="EMBL" id="JAD80597.1"/>
    </source>
</evidence>
<dbReference type="EMBL" id="GBRH01217298">
    <property type="protein sequence ID" value="JAD80597.1"/>
    <property type="molecule type" value="Transcribed_RNA"/>
</dbReference>
<proteinExistence type="predicted"/>
<organism evidence="1">
    <name type="scientific">Arundo donax</name>
    <name type="common">Giant reed</name>
    <name type="synonym">Donax arundinaceus</name>
    <dbReference type="NCBI Taxonomy" id="35708"/>
    <lineage>
        <taxon>Eukaryota</taxon>
        <taxon>Viridiplantae</taxon>
        <taxon>Streptophyta</taxon>
        <taxon>Embryophyta</taxon>
        <taxon>Tracheophyta</taxon>
        <taxon>Spermatophyta</taxon>
        <taxon>Magnoliopsida</taxon>
        <taxon>Liliopsida</taxon>
        <taxon>Poales</taxon>
        <taxon>Poaceae</taxon>
        <taxon>PACMAD clade</taxon>
        <taxon>Arundinoideae</taxon>
        <taxon>Arundineae</taxon>
        <taxon>Arundo</taxon>
    </lineage>
</organism>
<dbReference type="AlphaFoldDB" id="A0A0A9DA56"/>
<protein>
    <submittedName>
        <fullName evidence="1">Uncharacterized protein</fullName>
    </submittedName>
</protein>
<reference evidence="1" key="1">
    <citation type="submission" date="2014-09" db="EMBL/GenBank/DDBJ databases">
        <authorList>
            <person name="Magalhaes I.L.F."/>
            <person name="Oliveira U."/>
            <person name="Santos F.R."/>
            <person name="Vidigal T.H.D.A."/>
            <person name="Brescovit A.D."/>
            <person name="Santos A.J."/>
        </authorList>
    </citation>
    <scope>NUCLEOTIDE SEQUENCE</scope>
    <source>
        <tissue evidence="1">Shoot tissue taken approximately 20 cm above the soil surface</tissue>
    </source>
</reference>
<accession>A0A0A9DA56</accession>
<reference evidence="1" key="2">
    <citation type="journal article" date="2015" name="Data Brief">
        <title>Shoot transcriptome of the giant reed, Arundo donax.</title>
        <authorList>
            <person name="Barrero R.A."/>
            <person name="Guerrero F.D."/>
            <person name="Moolhuijzen P."/>
            <person name="Goolsby J.A."/>
            <person name="Tidwell J."/>
            <person name="Bellgard S.E."/>
            <person name="Bellgard M.I."/>
        </authorList>
    </citation>
    <scope>NUCLEOTIDE SEQUENCE</scope>
    <source>
        <tissue evidence="1">Shoot tissue taken approximately 20 cm above the soil surface</tissue>
    </source>
</reference>
<name>A0A0A9DA56_ARUDO</name>